<evidence type="ECO:0000256" key="13">
    <source>
        <dbReference type="SAM" id="Phobius"/>
    </source>
</evidence>
<evidence type="ECO:0000256" key="9">
    <source>
        <dbReference type="ARBA" id="ARBA00023002"/>
    </source>
</evidence>
<dbReference type="AlphaFoldDB" id="A0A1F7GGI8"/>
<feature type="transmembrane region" description="Helical" evidence="13">
    <location>
        <begin position="36"/>
        <end position="64"/>
    </location>
</feature>
<dbReference type="PRINTS" id="PR00410">
    <property type="entry name" value="PHEHYDRXLASE"/>
</dbReference>
<comment type="caution">
    <text evidence="15">The sequence shown here is derived from an EMBL/GenBank/DDBJ whole genome shotgun (WGS) entry which is preliminary data.</text>
</comment>
<evidence type="ECO:0000313" key="15">
    <source>
        <dbReference type="EMBL" id="OGK18060.1"/>
    </source>
</evidence>
<dbReference type="SUPFAM" id="SSF63380">
    <property type="entry name" value="Riboflavin synthase domain-like"/>
    <property type="match status" value="1"/>
</dbReference>
<gene>
    <name evidence="15" type="ORF">A2866_02930</name>
</gene>
<dbReference type="Proteomes" id="UP000177026">
    <property type="component" value="Unassembled WGS sequence"/>
</dbReference>
<protein>
    <recommendedName>
        <fullName evidence="14">FAD-binding FR-type domain-containing protein</fullName>
    </recommendedName>
</protein>
<organism evidence="15 16">
    <name type="scientific">Candidatus Roizmanbacteria bacterium RIFCSPHIGHO2_01_FULL_39_8</name>
    <dbReference type="NCBI Taxonomy" id="1802033"/>
    <lineage>
        <taxon>Bacteria</taxon>
        <taxon>Candidatus Roizmaniibacteriota</taxon>
    </lineage>
</organism>
<evidence type="ECO:0000256" key="12">
    <source>
        <dbReference type="ARBA" id="ARBA00023136"/>
    </source>
</evidence>
<proteinExistence type="predicted"/>
<keyword evidence="3" id="KW-0285">Flavoprotein</keyword>
<dbReference type="PANTHER" id="PTHR47354">
    <property type="entry name" value="NADH OXIDOREDUCTASE HCR"/>
    <property type="match status" value="1"/>
</dbReference>
<dbReference type="GO" id="GO:0016491">
    <property type="term" value="F:oxidoreductase activity"/>
    <property type="evidence" value="ECO:0007669"/>
    <property type="project" value="UniProtKB-KW"/>
</dbReference>
<keyword evidence="8 13" id="KW-1133">Transmembrane helix</keyword>
<feature type="transmembrane region" description="Helical" evidence="13">
    <location>
        <begin position="7"/>
        <end position="30"/>
    </location>
</feature>
<dbReference type="InterPro" id="IPR017938">
    <property type="entry name" value="Riboflavin_synthase-like_b-brl"/>
</dbReference>
<dbReference type="InterPro" id="IPR013130">
    <property type="entry name" value="Fe3_Rdtase_TM_dom"/>
</dbReference>
<keyword evidence="10" id="KW-0408">Iron</keyword>
<dbReference type="InterPro" id="IPR013112">
    <property type="entry name" value="FAD-bd_8"/>
</dbReference>
<dbReference type="Pfam" id="PF08022">
    <property type="entry name" value="FAD_binding_8"/>
    <property type="match status" value="1"/>
</dbReference>
<keyword evidence="9" id="KW-0560">Oxidoreductase</keyword>
<keyword evidence="12 13" id="KW-0472">Membrane</keyword>
<evidence type="ECO:0000256" key="6">
    <source>
        <dbReference type="ARBA" id="ARBA00022723"/>
    </source>
</evidence>
<dbReference type="PRINTS" id="PR00371">
    <property type="entry name" value="FPNCR"/>
</dbReference>
<evidence type="ECO:0000256" key="1">
    <source>
        <dbReference type="ARBA" id="ARBA00001974"/>
    </source>
</evidence>
<keyword evidence="4 13" id="KW-0812">Transmembrane</keyword>
<dbReference type="InterPro" id="IPR001709">
    <property type="entry name" value="Flavoprot_Pyr_Nucl_cyt_Rdtase"/>
</dbReference>
<evidence type="ECO:0000313" key="16">
    <source>
        <dbReference type="Proteomes" id="UP000177026"/>
    </source>
</evidence>
<feature type="transmembrane region" description="Helical" evidence="13">
    <location>
        <begin position="152"/>
        <end position="171"/>
    </location>
</feature>
<reference evidence="15 16" key="1">
    <citation type="journal article" date="2016" name="Nat. Commun.">
        <title>Thousands of microbial genomes shed light on interconnected biogeochemical processes in an aquifer system.</title>
        <authorList>
            <person name="Anantharaman K."/>
            <person name="Brown C.T."/>
            <person name="Hug L.A."/>
            <person name="Sharon I."/>
            <person name="Castelle C.J."/>
            <person name="Probst A.J."/>
            <person name="Thomas B.C."/>
            <person name="Singh A."/>
            <person name="Wilkins M.J."/>
            <person name="Karaoz U."/>
            <person name="Brodie E.L."/>
            <person name="Williams K.H."/>
            <person name="Hubbard S.S."/>
            <person name="Banfield J.F."/>
        </authorList>
    </citation>
    <scope>NUCLEOTIDE SEQUENCE [LARGE SCALE GENOMIC DNA]</scope>
</reference>
<feature type="transmembrane region" description="Helical" evidence="13">
    <location>
        <begin position="122"/>
        <end position="143"/>
    </location>
</feature>
<dbReference type="PROSITE" id="PS51384">
    <property type="entry name" value="FAD_FR"/>
    <property type="match status" value="1"/>
</dbReference>
<dbReference type="Pfam" id="PF00175">
    <property type="entry name" value="NAD_binding_1"/>
    <property type="match status" value="1"/>
</dbReference>
<evidence type="ECO:0000256" key="2">
    <source>
        <dbReference type="ARBA" id="ARBA00004141"/>
    </source>
</evidence>
<dbReference type="SUPFAM" id="SSF52343">
    <property type="entry name" value="Ferredoxin reductase-like, C-terminal NADP-linked domain"/>
    <property type="match status" value="1"/>
</dbReference>
<feature type="domain" description="FAD-binding FR-type" evidence="14">
    <location>
        <begin position="210"/>
        <end position="310"/>
    </location>
</feature>
<evidence type="ECO:0000256" key="11">
    <source>
        <dbReference type="ARBA" id="ARBA00023014"/>
    </source>
</evidence>
<comment type="subcellular location">
    <subcellularLocation>
        <location evidence="2">Membrane</location>
        <topology evidence="2">Multi-pass membrane protein</topology>
    </subcellularLocation>
</comment>
<keyword evidence="5" id="KW-0001">2Fe-2S</keyword>
<dbReference type="Pfam" id="PF01794">
    <property type="entry name" value="Ferric_reduct"/>
    <property type="match status" value="1"/>
</dbReference>
<dbReference type="InterPro" id="IPR039261">
    <property type="entry name" value="FNR_nucleotide-bd"/>
</dbReference>
<keyword evidence="7" id="KW-0274">FAD</keyword>
<accession>A0A1F7GGI8</accession>
<evidence type="ECO:0000259" key="14">
    <source>
        <dbReference type="PROSITE" id="PS51384"/>
    </source>
</evidence>
<evidence type="ECO:0000256" key="4">
    <source>
        <dbReference type="ARBA" id="ARBA00022692"/>
    </source>
</evidence>
<dbReference type="GO" id="GO:0016020">
    <property type="term" value="C:membrane"/>
    <property type="evidence" value="ECO:0007669"/>
    <property type="project" value="UniProtKB-SubCell"/>
</dbReference>
<dbReference type="EMBL" id="MFZI01000076">
    <property type="protein sequence ID" value="OGK18060.1"/>
    <property type="molecule type" value="Genomic_DNA"/>
</dbReference>
<evidence type="ECO:0000256" key="10">
    <source>
        <dbReference type="ARBA" id="ARBA00023004"/>
    </source>
</evidence>
<dbReference type="InterPro" id="IPR017927">
    <property type="entry name" value="FAD-bd_FR_type"/>
</dbReference>
<dbReference type="PANTHER" id="PTHR47354:SF8">
    <property type="entry name" value="1,2-PHENYLACETYL-COA EPOXIDASE, SUBUNIT E"/>
    <property type="match status" value="1"/>
</dbReference>
<dbReference type="InterPro" id="IPR001433">
    <property type="entry name" value="OxRdtase_FAD/NAD-bd"/>
</dbReference>
<dbReference type="GO" id="GO:0046872">
    <property type="term" value="F:metal ion binding"/>
    <property type="evidence" value="ECO:0007669"/>
    <property type="project" value="UniProtKB-KW"/>
</dbReference>
<evidence type="ECO:0000256" key="7">
    <source>
        <dbReference type="ARBA" id="ARBA00022827"/>
    </source>
</evidence>
<comment type="cofactor">
    <cofactor evidence="1">
        <name>FAD</name>
        <dbReference type="ChEBI" id="CHEBI:57692"/>
    </cofactor>
</comment>
<feature type="transmembrane region" description="Helical" evidence="13">
    <location>
        <begin position="183"/>
        <end position="204"/>
    </location>
</feature>
<keyword evidence="6" id="KW-0479">Metal-binding</keyword>
<dbReference type="GO" id="GO:0051537">
    <property type="term" value="F:2 iron, 2 sulfur cluster binding"/>
    <property type="evidence" value="ECO:0007669"/>
    <property type="project" value="UniProtKB-KW"/>
</dbReference>
<name>A0A1F7GGI8_9BACT</name>
<dbReference type="Gene3D" id="3.40.50.80">
    <property type="entry name" value="Nucleotide-binding domain of ferredoxin-NADP reductase (FNR) module"/>
    <property type="match status" value="1"/>
</dbReference>
<sequence>MKKVFIYFLFLISLSVILYFWSSHSVILLYQGTGTILIAFGRLFGLLAVYFVLLQFLLIGRVLWIEKIFGLDKLSRIHHLNGEFSILFILLHPIFLTFGYAISSKQNVVAQFLTFLTAYEDVFMAFLAAMIFITVVFLSIYIVRKKLKYETWYFIHLLTYVAIILAWGHQLKNGEDFLTNRWFVYYWYLLYIFVFGQVIIFRFLRPFYLFYKHGFIVEKIVKENDEVNSIYISGRKMKQFKVKAGQFMIFRFLAKHFWWQAHPFSLSKQPDGKTIRITPKNVGDFTNLIPQIAPNTPILIDGPYGTFTKEVAKRNKILFIAGGIGITPIRSLIEETAKKGKDIVLLYSNKTKKEIVFKKEMDDLSRKYHFPVYYFLSQEKDPQFIGGRIERSKIEMMVADLKEREIYICGPSTMIDSIKKDLHSLGVPKSSLHFEKFSL</sequence>
<feature type="transmembrane region" description="Helical" evidence="13">
    <location>
        <begin position="84"/>
        <end position="102"/>
    </location>
</feature>
<dbReference type="InterPro" id="IPR050415">
    <property type="entry name" value="MRET"/>
</dbReference>
<dbReference type="GO" id="GO:0050660">
    <property type="term" value="F:flavin adenine dinucleotide binding"/>
    <property type="evidence" value="ECO:0007669"/>
    <property type="project" value="TreeGrafter"/>
</dbReference>
<dbReference type="Gene3D" id="2.40.30.10">
    <property type="entry name" value="Translation factors"/>
    <property type="match status" value="1"/>
</dbReference>
<evidence type="ECO:0000256" key="5">
    <source>
        <dbReference type="ARBA" id="ARBA00022714"/>
    </source>
</evidence>
<keyword evidence="11" id="KW-0411">Iron-sulfur</keyword>
<evidence type="ECO:0000256" key="3">
    <source>
        <dbReference type="ARBA" id="ARBA00022630"/>
    </source>
</evidence>
<evidence type="ECO:0000256" key="8">
    <source>
        <dbReference type="ARBA" id="ARBA00022989"/>
    </source>
</evidence>